<feature type="coiled-coil region" evidence="1">
    <location>
        <begin position="132"/>
        <end position="509"/>
    </location>
</feature>
<dbReference type="Proteomes" id="UP000835206">
    <property type="component" value="Chromosome 8"/>
</dbReference>
<dbReference type="Gene3D" id="1.10.287.1490">
    <property type="match status" value="1"/>
</dbReference>
<dbReference type="AlphaFoldDB" id="A0A9C6S8Z3"/>
<reference evidence="3" key="1">
    <citation type="submission" date="2025-08" db="UniProtKB">
        <authorList>
            <consortium name="RefSeq"/>
        </authorList>
    </citation>
    <scope>IDENTIFICATION</scope>
</reference>
<dbReference type="RefSeq" id="XP_048264099.1">
    <property type="nucleotide sequence ID" value="XM_048408142.1"/>
</dbReference>
<gene>
    <name evidence="3" type="primary">LOC100642404</name>
</gene>
<organism evidence="2 3">
    <name type="scientific">Bombus terrestris</name>
    <name type="common">Buff-tailed bumblebee</name>
    <name type="synonym">Apis terrestris</name>
    <dbReference type="NCBI Taxonomy" id="30195"/>
    <lineage>
        <taxon>Eukaryota</taxon>
        <taxon>Metazoa</taxon>
        <taxon>Ecdysozoa</taxon>
        <taxon>Arthropoda</taxon>
        <taxon>Hexapoda</taxon>
        <taxon>Insecta</taxon>
        <taxon>Pterygota</taxon>
        <taxon>Neoptera</taxon>
        <taxon>Endopterygota</taxon>
        <taxon>Hymenoptera</taxon>
        <taxon>Apocrita</taxon>
        <taxon>Aculeata</taxon>
        <taxon>Apoidea</taxon>
        <taxon>Anthophila</taxon>
        <taxon>Apidae</taxon>
        <taxon>Bombus</taxon>
        <taxon>Bombus</taxon>
    </lineage>
</organism>
<evidence type="ECO:0000313" key="3">
    <source>
        <dbReference type="RefSeq" id="XP_048264099.1"/>
    </source>
</evidence>
<proteinExistence type="predicted"/>
<dbReference type="GeneID" id="100642404"/>
<evidence type="ECO:0000313" key="2">
    <source>
        <dbReference type="Proteomes" id="UP000835206"/>
    </source>
</evidence>
<evidence type="ECO:0000256" key="1">
    <source>
        <dbReference type="SAM" id="Coils"/>
    </source>
</evidence>
<feature type="coiled-coil region" evidence="1">
    <location>
        <begin position="576"/>
        <end position="624"/>
    </location>
</feature>
<sequence>MSQLREKLIASGAKDPGKVETLKLEVGSSKHFPATETNYNEAANVHAEKLSIGKEMLESLEDRLREIPKKLRNLCQELLDKQSIFVAFVTSQLIKASSEGNDSDHTNSKVTTQLEIHQRDYDALRSHMSEIQEIEEKSIAELTRNVQHLIDEYEHSRAKIKETNAAEAQRELQTQLNATMEELQTEKEKNNQNKERLRQTESQLQKARTKIREMETHMANDKEKIQQLQGNVKTIEGQMKQKDLAIEGRMKDMQKTMRNSEDLVAKVEKQRDSFEARLVELKEKMNSKENEAINTIKELSERLKAVTTDLGIEKEKRQQVKDAFTELEERYKNLEEKSKQLCELAEKNKDFAITEGSHTENEVRLFNELQATRNELEAQRQMMLQLQQEKEEIIAVMHQAACREEEEDSREKLAAELVFKSNEVQKLTMQYSELKKVAKNAQEKNGILERQLMEIQTRLHSQSMEGGKAGLSAHAIELQQQVSDLRNNLAEVIQQKEELETVLTQKQLELEQRDRVMREQSKFLKVRDELLDILKGKAQQENGELSTNDENNEYLEQIHKQVAAKTEAIQGLYTTLENKQLQIMRLEKMVKLMEDHQDRAQAQRTRLENRIAQLELALQRNKEQRGKGFGIL</sequence>
<keyword evidence="2" id="KW-1185">Reference proteome</keyword>
<accession>A0A9C6S8Z3</accession>
<name>A0A9C6S8Z3_BOMTE</name>
<protein>
    <submittedName>
        <fullName evidence="3">Myosin-9 isoform X4</fullName>
    </submittedName>
</protein>
<keyword evidence="1" id="KW-0175">Coiled coil</keyword>